<dbReference type="EMBL" id="CABFNB010000096">
    <property type="protein sequence ID" value="VTZ61742.1"/>
    <property type="molecule type" value="Genomic_DNA"/>
</dbReference>
<accession>A0A508X1N2</accession>
<name>A0A508X1N2_9HYPH</name>
<proteinExistence type="predicted"/>
<reference evidence="1" key="1">
    <citation type="submission" date="2019-06" db="EMBL/GenBank/DDBJ databases">
        <authorList>
            <person name="Le Quere A."/>
            <person name="Colella S."/>
        </authorList>
    </citation>
    <scope>NUCLEOTIDE SEQUENCE</scope>
    <source>
        <strain evidence="1">EmedicaeMD41</strain>
    </source>
</reference>
<evidence type="ECO:0000313" key="1">
    <source>
        <dbReference type="EMBL" id="VTZ61742.1"/>
    </source>
</evidence>
<sequence>MSRMDPVLLVAEVRSGLYHRLDDPELIDLGTWQIALVRAINKFIEKPRRLSADNDALCSSTRTAD</sequence>
<dbReference type="Proteomes" id="UP000507954">
    <property type="component" value="Unassembled WGS sequence"/>
</dbReference>
<dbReference type="AlphaFoldDB" id="A0A508X1N2"/>
<organism evidence="1">
    <name type="scientific">Sinorhizobium medicae</name>
    <dbReference type="NCBI Taxonomy" id="110321"/>
    <lineage>
        <taxon>Bacteria</taxon>
        <taxon>Pseudomonadati</taxon>
        <taxon>Pseudomonadota</taxon>
        <taxon>Alphaproteobacteria</taxon>
        <taxon>Hyphomicrobiales</taxon>
        <taxon>Rhizobiaceae</taxon>
        <taxon>Sinorhizobium/Ensifer group</taxon>
        <taxon>Sinorhizobium</taxon>
    </lineage>
</organism>
<gene>
    <name evidence="1" type="ORF">EMEDMD4_300108</name>
</gene>
<protein>
    <submittedName>
        <fullName evidence="1">Uncharacterized protein</fullName>
    </submittedName>
</protein>